<gene>
    <name evidence="1" type="ORF">D187_003121</name>
</gene>
<proteinExistence type="predicted"/>
<dbReference type="EMBL" id="ANAH02000018">
    <property type="protein sequence ID" value="EPX59217.1"/>
    <property type="molecule type" value="Genomic_DNA"/>
</dbReference>
<evidence type="ECO:0008006" key="3">
    <source>
        <dbReference type="Google" id="ProtNLM"/>
    </source>
</evidence>
<evidence type="ECO:0000313" key="2">
    <source>
        <dbReference type="Proteomes" id="UP000011682"/>
    </source>
</evidence>
<organism evidence="1 2">
    <name type="scientific">Cystobacter fuscus (strain ATCC 25194 / DSM 2262 / NBRC 100088 / M29)</name>
    <dbReference type="NCBI Taxonomy" id="1242864"/>
    <lineage>
        <taxon>Bacteria</taxon>
        <taxon>Pseudomonadati</taxon>
        <taxon>Myxococcota</taxon>
        <taxon>Myxococcia</taxon>
        <taxon>Myxococcales</taxon>
        <taxon>Cystobacterineae</taxon>
        <taxon>Archangiaceae</taxon>
        <taxon>Cystobacter</taxon>
    </lineage>
</organism>
<comment type="caution">
    <text evidence="1">The sequence shown here is derived from an EMBL/GenBank/DDBJ whole genome shotgun (WGS) entry which is preliminary data.</text>
</comment>
<dbReference type="RefSeq" id="WP_002623712.1">
    <property type="nucleotide sequence ID" value="NZ_ANAH02000018.1"/>
</dbReference>
<dbReference type="Proteomes" id="UP000011682">
    <property type="component" value="Unassembled WGS sequence"/>
</dbReference>
<protein>
    <recommendedName>
        <fullName evidence="3">Lipoprotein</fullName>
    </recommendedName>
</protein>
<dbReference type="eggNOG" id="ENOG50316UP">
    <property type="taxonomic scope" value="Bacteria"/>
</dbReference>
<keyword evidence="2" id="KW-1185">Reference proteome</keyword>
<reference evidence="1" key="1">
    <citation type="submission" date="2013-05" db="EMBL/GenBank/DDBJ databases">
        <title>Genome assembly of Cystobacter fuscus DSM 2262.</title>
        <authorList>
            <person name="Sharma G."/>
            <person name="Khatri I."/>
            <person name="Kaur C."/>
            <person name="Mayilraj S."/>
            <person name="Subramanian S."/>
        </authorList>
    </citation>
    <scope>NUCLEOTIDE SEQUENCE [LARGE SCALE GENOMIC DNA]</scope>
    <source>
        <strain evidence="1">DSM 2262</strain>
    </source>
</reference>
<sequence>MTTGRIPSPEIAALLVSLAVAGCGGSSQGCIQCSPVDGRYALEFGTGMTPGTCQGVTVTLPQGPLDLTRQGSELTGTLEGLTLRGTLYESNDFNLLGSSAGSMDGGTAGLESESLTGRYVAGVGDGGVDRLIGDWQGNFASTSTGGVPRRCSVTRPFTATRQ</sequence>
<dbReference type="AlphaFoldDB" id="S9PAD4"/>
<evidence type="ECO:0000313" key="1">
    <source>
        <dbReference type="EMBL" id="EPX59217.1"/>
    </source>
</evidence>
<dbReference type="PROSITE" id="PS51257">
    <property type="entry name" value="PROKAR_LIPOPROTEIN"/>
    <property type="match status" value="1"/>
</dbReference>
<accession>S9PAD4</accession>
<name>S9PAD4_CYSF2</name>
<dbReference type="OrthoDB" id="5382704at2"/>